<organism evidence="2 3">
    <name type="scientific">Halovulum dunhuangense</name>
    <dbReference type="NCBI Taxonomy" id="1505036"/>
    <lineage>
        <taxon>Bacteria</taxon>
        <taxon>Pseudomonadati</taxon>
        <taxon>Pseudomonadota</taxon>
        <taxon>Alphaproteobacteria</taxon>
        <taxon>Rhodobacterales</taxon>
        <taxon>Paracoccaceae</taxon>
        <taxon>Halovulum</taxon>
    </lineage>
</organism>
<dbReference type="AlphaFoldDB" id="A0A849L531"/>
<feature type="transmembrane region" description="Helical" evidence="1">
    <location>
        <begin position="311"/>
        <end position="327"/>
    </location>
</feature>
<reference evidence="2 3" key="1">
    <citation type="submission" date="2020-05" db="EMBL/GenBank/DDBJ databases">
        <title>Gimesia benthica sp. nov., a novel planctomycete isolated from a deep-sea water sample of the Northwest Indian Ocean.</title>
        <authorList>
            <person name="Wang J."/>
            <person name="Ruan C."/>
            <person name="Song L."/>
            <person name="Zhu Y."/>
            <person name="Li A."/>
            <person name="Zheng X."/>
            <person name="Wang L."/>
            <person name="Lu Z."/>
            <person name="Huang Y."/>
            <person name="Du W."/>
            <person name="Zhou Y."/>
            <person name="Huang L."/>
            <person name="Dai X."/>
        </authorList>
    </citation>
    <scope>NUCLEOTIDE SEQUENCE [LARGE SCALE GENOMIC DNA]</scope>
    <source>
        <strain evidence="2 3">YYQ-30</strain>
    </source>
</reference>
<feature type="transmembrane region" description="Helical" evidence="1">
    <location>
        <begin position="84"/>
        <end position="103"/>
    </location>
</feature>
<keyword evidence="1" id="KW-0812">Transmembrane</keyword>
<evidence type="ECO:0008006" key="4">
    <source>
        <dbReference type="Google" id="ProtNLM"/>
    </source>
</evidence>
<comment type="caution">
    <text evidence="2">The sequence shown here is derived from an EMBL/GenBank/DDBJ whole genome shotgun (WGS) entry which is preliminary data.</text>
</comment>
<feature type="transmembrane region" description="Helical" evidence="1">
    <location>
        <begin position="172"/>
        <end position="201"/>
    </location>
</feature>
<feature type="transmembrane region" description="Helical" evidence="1">
    <location>
        <begin position="208"/>
        <end position="235"/>
    </location>
</feature>
<keyword evidence="1" id="KW-1133">Transmembrane helix</keyword>
<feature type="transmembrane region" description="Helical" evidence="1">
    <location>
        <begin position="109"/>
        <end position="129"/>
    </location>
</feature>
<proteinExistence type="predicted"/>
<dbReference type="EMBL" id="JABFBC010000002">
    <property type="protein sequence ID" value="NNU81251.1"/>
    <property type="molecule type" value="Genomic_DNA"/>
</dbReference>
<feature type="transmembrane region" description="Helical" evidence="1">
    <location>
        <begin position="339"/>
        <end position="360"/>
    </location>
</feature>
<dbReference type="Proteomes" id="UP000572377">
    <property type="component" value="Unassembled WGS sequence"/>
</dbReference>
<accession>A0A849L531</accession>
<protein>
    <recommendedName>
        <fullName evidence="4">Dolichyl-phosphate-mannose-protein mannosyltransferase</fullName>
    </recommendedName>
</protein>
<keyword evidence="3" id="KW-1185">Reference proteome</keyword>
<keyword evidence="1" id="KW-0472">Membrane</keyword>
<dbReference type="RefSeq" id="WP_171326039.1">
    <property type="nucleotide sequence ID" value="NZ_JABFBC010000002.1"/>
</dbReference>
<evidence type="ECO:0000256" key="1">
    <source>
        <dbReference type="SAM" id="Phobius"/>
    </source>
</evidence>
<feature type="transmembrane region" description="Helical" evidence="1">
    <location>
        <begin position="141"/>
        <end position="160"/>
    </location>
</feature>
<sequence>MSLSSLRYAIALLSLWLAIAAILLLPGNFWLKGHEVDFIHALDIASRINLGEWPHIDYQTPLGLFTHLPLALFLDMGYGPGRSFMLSQILVTALLLPGIWWVGASRLSAGLRLVYGMGMVLLGLALVHGGTEPMLASSMNYNRWGWILASFVVLVLMLPARPGWRAPVVDGVLVGAAGATLLMLKMTYFVALLPFVLAALLVDRPGRLFLAAVAGFAAVMAPVVVGLGPGFLLAYADDLVQVATQAKRAYPGRELGDLLASPATLPITALLLTTIVFWRRIGMYREGLLLFVLAPGLIYITYQNWGNDPQWLFVLGILLLALLPGPDRKPFYGQPPRGVAAVLAVLSFVWLLPSMTNVAFSPLRHLLQEPEDFLPIFNDLAKGDVKMHRDVLDTPLKRIEFSNYPFETDSEYAKQRRTAEFNGEHLSYCGLELGFMAWTRWMVEQMGAIEEAVGRRVLVADNYDHLWLFGPFERLPHMAPWYYDADEGFEEAEYVMVPFCPVSDIAWERKLELIAEKGWVLEEVIRTELFILARRAG</sequence>
<feature type="transmembrane region" description="Helical" evidence="1">
    <location>
        <begin position="287"/>
        <end position="305"/>
    </location>
</feature>
<name>A0A849L531_9RHOB</name>
<evidence type="ECO:0000313" key="2">
    <source>
        <dbReference type="EMBL" id="NNU81251.1"/>
    </source>
</evidence>
<feature type="transmembrane region" description="Helical" evidence="1">
    <location>
        <begin position="255"/>
        <end position="278"/>
    </location>
</feature>
<gene>
    <name evidence="2" type="ORF">HMH01_12470</name>
</gene>
<feature type="transmembrane region" description="Helical" evidence="1">
    <location>
        <begin position="6"/>
        <end position="25"/>
    </location>
</feature>
<evidence type="ECO:0000313" key="3">
    <source>
        <dbReference type="Proteomes" id="UP000572377"/>
    </source>
</evidence>